<dbReference type="SMART" id="SM01038">
    <property type="entry name" value="Bgal_small_N"/>
    <property type="match status" value="1"/>
</dbReference>
<comment type="catalytic activity">
    <reaction evidence="1">
        <text>Hydrolysis of terminal non-reducing beta-D-galactose residues in beta-D-galactosides.</text>
        <dbReference type="EC" id="3.2.1.23"/>
    </reaction>
</comment>
<evidence type="ECO:0000256" key="2">
    <source>
        <dbReference type="ARBA" id="ARBA00001913"/>
    </source>
</evidence>
<dbReference type="Gene3D" id="2.70.98.10">
    <property type="match status" value="1"/>
</dbReference>
<feature type="signal peptide" evidence="10">
    <location>
        <begin position="1"/>
        <end position="26"/>
    </location>
</feature>
<dbReference type="Pfam" id="PF02929">
    <property type="entry name" value="Bgal_small_N"/>
    <property type="match status" value="1"/>
</dbReference>
<dbReference type="GO" id="GO:0009341">
    <property type="term" value="C:beta-galactosidase complex"/>
    <property type="evidence" value="ECO:0007669"/>
    <property type="project" value="InterPro"/>
</dbReference>
<dbReference type="Proteomes" id="UP000823603">
    <property type="component" value="Unassembled WGS sequence"/>
</dbReference>
<dbReference type="PROSITE" id="PS00719">
    <property type="entry name" value="GLYCOSYL_HYDROL_F2_1"/>
    <property type="match status" value="1"/>
</dbReference>
<dbReference type="InterPro" id="IPR014718">
    <property type="entry name" value="GH-type_carb-bd"/>
</dbReference>
<dbReference type="Pfam" id="PF02837">
    <property type="entry name" value="Glyco_hydro_2_N"/>
    <property type="match status" value="1"/>
</dbReference>
<sequence length="1089" mass="123005">MIKKKSLLFLTIPSLLSAVSSIGAGAHESGGPGIPLWRNVDIASMNKEPHRTEVIFYSDRGSALADGFEQSGNYLSLNGTWKFRYFDSQADMPEDIAGKAPSESAGWDDIKVPGNWERQGFGTAIYCNHQFEFATWKPQPPALPEDTPAGVYFRKFEVPQSWEGRAVYLNISGAKSGVYVYVNGRFTGYYENAKDLARYDITSALRPGSNDLMLKIYRWSTGSYLECDDFWRISGIERDVYLSSEKTDTDFDFEVVSTLDKGLKDGIFRLKVSADPQKTLDFSYELLDRDGSAVLQGDGKVTGEKEFGGTVPGARQWTAETPELYTLLMCVNGEYTRFNVGFRRFEITDWPAENGAKYRVLLVNGKPVKFKGVNMHEHDQYTGHYITRELVLKDLSLMKSHNINAIRTCHYPLPRFFYELCDSLGFYVYSEANIESHGMYYDLRYTLGNNPRWLTKHMDRTEAMYKRTRNYPCVTILSLGNEAGNGYNFYNTYNYIKDQEAPGWLTGSYDPQRPSMNRPVCYERAVMEWNTDMFVPQYPDADWFRKMGEDGCTKPVCPSEYAHSMGNSTGSLDLQWKYIYEYPNLQGGFIWDWVDQGFAEKDGDGRFFWAYGGDYGTDMPSDGNFCCNGVIAPDRTVHPALNEVAHVYQDVSIRPADLPEGKFEIFNRFYFTSLDSRYEVRYTILSDGKEYKSGKVAVQAGPQEKAGFTVPLPRLSDDRTWHINFDVADTKGIEPLTSPGHVIATDQYLLKEAVHKEYVSRGKACSISDADGKITISSPAVEFVFDKDSGTAVSYKVKGKEMFKDGFGLRPNFWRGPVDNDYGNGMPVRAQAWKQAGKDLKASASARLDGSLALLTVNYELPEGCQYDVTYTVYPEGIVNVAAEFRGTDSGKPVDIPRIGMRMRLPASADGFRYFGRGPWENYWDRNSGARMGIYTSSAEKEYVRYVRPQECGHHTGCEWLEIGGFAVVASGTAPFEFNALRTSVESLDSEEAATRPYQWRNLNPEEKKDDSAARNSFRKQTHISDIVPQDYVELCIDFRQSGIGGYDSWGSLPEKSRCLWSDQDYGFAFTIVPQSVMGTAKAASYTYP</sequence>
<dbReference type="AlphaFoldDB" id="A0A9D9IFC1"/>
<dbReference type="EMBL" id="JADIMB010000029">
    <property type="protein sequence ID" value="MBO8470561.1"/>
    <property type="molecule type" value="Genomic_DNA"/>
</dbReference>
<evidence type="ECO:0000256" key="6">
    <source>
        <dbReference type="ARBA" id="ARBA00022801"/>
    </source>
</evidence>
<dbReference type="InterPro" id="IPR004199">
    <property type="entry name" value="B-gal_small/dom_5"/>
</dbReference>
<dbReference type="InterPro" id="IPR017853">
    <property type="entry name" value="GH"/>
</dbReference>
<protein>
    <recommendedName>
        <fullName evidence="5">beta-galactosidase</fullName>
        <ecNumber evidence="5">3.2.1.23</ecNumber>
    </recommendedName>
    <alternativeName>
        <fullName evidence="9">Lactase</fullName>
    </alternativeName>
</protein>
<name>A0A9D9IFC1_9BACT</name>
<comment type="cofactor">
    <cofactor evidence="2">
        <name>Ca(2+)</name>
        <dbReference type="ChEBI" id="CHEBI:29108"/>
    </cofactor>
</comment>
<dbReference type="InterPro" id="IPR006101">
    <property type="entry name" value="Glyco_hydro_2"/>
</dbReference>
<keyword evidence="10" id="KW-0732">Signal</keyword>
<evidence type="ECO:0000256" key="10">
    <source>
        <dbReference type="SAM" id="SignalP"/>
    </source>
</evidence>
<dbReference type="InterPro" id="IPR006104">
    <property type="entry name" value="Glyco_hydro_2_N"/>
</dbReference>
<dbReference type="InterPro" id="IPR032312">
    <property type="entry name" value="LacZ_4"/>
</dbReference>
<proteinExistence type="inferred from homology"/>
<evidence type="ECO:0000256" key="1">
    <source>
        <dbReference type="ARBA" id="ARBA00001412"/>
    </source>
</evidence>
<evidence type="ECO:0000256" key="4">
    <source>
        <dbReference type="ARBA" id="ARBA00011245"/>
    </source>
</evidence>
<evidence type="ECO:0000256" key="8">
    <source>
        <dbReference type="ARBA" id="ARBA00023295"/>
    </source>
</evidence>
<comment type="subunit">
    <text evidence="4">Monomer.</text>
</comment>
<feature type="chain" id="PRO_5039072528" description="beta-galactosidase" evidence="10">
    <location>
        <begin position="27"/>
        <end position="1089"/>
    </location>
</feature>
<dbReference type="InterPro" id="IPR008979">
    <property type="entry name" value="Galactose-bd-like_sf"/>
</dbReference>
<gene>
    <name evidence="12" type="ORF">IAB82_02055</name>
</gene>
<dbReference type="SUPFAM" id="SSF49303">
    <property type="entry name" value="beta-Galactosidase/glucuronidase domain"/>
    <property type="match status" value="2"/>
</dbReference>
<evidence type="ECO:0000313" key="12">
    <source>
        <dbReference type="EMBL" id="MBO8470561.1"/>
    </source>
</evidence>
<reference evidence="12" key="2">
    <citation type="journal article" date="2021" name="PeerJ">
        <title>Extensive microbial diversity within the chicken gut microbiome revealed by metagenomics and culture.</title>
        <authorList>
            <person name="Gilroy R."/>
            <person name="Ravi A."/>
            <person name="Getino M."/>
            <person name="Pursley I."/>
            <person name="Horton D.L."/>
            <person name="Alikhan N.F."/>
            <person name="Baker D."/>
            <person name="Gharbi K."/>
            <person name="Hall N."/>
            <person name="Watson M."/>
            <person name="Adriaenssens E.M."/>
            <person name="Foster-Nyarko E."/>
            <person name="Jarju S."/>
            <person name="Secka A."/>
            <person name="Antonio M."/>
            <person name="Oren A."/>
            <person name="Chaudhuri R.R."/>
            <person name="La Ragione R."/>
            <person name="Hildebrand F."/>
            <person name="Pallen M.J."/>
        </authorList>
    </citation>
    <scope>NUCLEOTIDE SEQUENCE</scope>
    <source>
        <strain evidence="12">B2-22910</strain>
    </source>
</reference>
<keyword evidence="7" id="KW-0106">Calcium</keyword>
<dbReference type="PANTHER" id="PTHR46323:SF2">
    <property type="entry name" value="BETA-GALACTOSIDASE"/>
    <property type="match status" value="1"/>
</dbReference>
<dbReference type="PRINTS" id="PR00132">
    <property type="entry name" value="GLHYDRLASE2"/>
</dbReference>
<dbReference type="Pfam" id="PF02836">
    <property type="entry name" value="Glyco_hydro_2_C"/>
    <property type="match status" value="1"/>
</dbReference>
<dbReference type="EC" id="3.2.1.23" evidence="5"/>
<dbReference type="GO" id="GO:0005990">
    <property type="term" value="P:lactose catabolic process"/>
    <property type="evidence" value="ECO:0007669"/>
    <property type="project" value="TreeGrafter"/>
</dbReference>
<evidence type="ECO:0000256" key="7">
    <source>
        <dbReference type="ARBA" id="ARBA00022837"/>
    </source>
</evidence>
<accession>A0A9D9IFC1</accession>
<dbReference type="SUPFAM" id="SSF74650">
    <property type="entry name" value="Galactose mutarotase-like"/>
    <property type="match status" value="1"/>
</dbReference>
<dbReference type="Gene3D" id="2.60.40.10">
    <property type="entry name" value="Immunoglobulins"/>
    <property type="match status" value="2"/>
</dbReference>
<dbReference type="Gene3D" id="2.60.120.260">
    <property type="entry name" value="Galactose-binding domain-like"/>
    <property type="match status" value="1"/>
</dbReference>
<dbReference type="InterPro" id="IPR006103">
    <property type="entry name" value="Glyco_hydro_2_cat"/>
</dbReference>
<dbReference type="GO" id="GO:0030246">
    <property type="term" value="F:carbohydrate binding"/>
    <property type="evidence" value="ECO:0007669"/>
    <property type="project" value="InterPro"/>
</dbReference>
<organism evidence="12 13">
    <name type="scientific">Candidatus Cryptobacteroides faecavium</name>
    <dbReference type="NCBI Taxonomy" id="2840762"/>
    <lineage>
        <taxon>Bacteria</taxon>
        <taxon>Pseudomonadati</taxon>
        <taxon>Bacteroidota</taxon>
        <taxon>Bacteroidia</taxon>
        <taxon>Bacteroidales</taxon>
        <taxon>Candidatus Cryptobacteroides</taxon>
    </lineage>
</organism>
<evidence type="ECO:0000256" key="5">
    <source>
        <dbReference type="ARBA" id="ARBA00012756"/>
    </source>
</evidence>
<dbReference type="InterPro" id="IPR011013">
    <property type="entry name" value="Gal_mutarotase_sf_dom"/>
</dbReference>
<dbReference type="InterPro" id="IPR013783">
    <property type="entry name" value="Ig-like_fold"/>
</dbReference>
<dbReference type="PANTHER" id="PTHR46323">
    <property type="entry name" value="BETA-GALACTOSIDASE"/>
    <property type="match status" value="1"/>
</dbReference>
<reference evidence="12" key="1">
    <citation type="submission" date="2020-10" db="EMBL/GenBank/DDBJ databases">
        <authorList>
            <person name="Gilroy R."/>
        </authorList>
    </citation>
    <scope>NUCLEOTIDE SEQUENCE</scope>
    <source>
        <strain evidence="12">B2-22910</strain>
    </source>
</reference>
<comment type="similarity">
    <text evidence="3">Belongs to the glycosyl hydrolase 2 family.</text>
</comment>
<dbReference type="SUPFAM" id="SSF49785">
    <property type="entry name" value="Galactose-binding domain-like"/>
    <property type="match status" value="1"/>
</dbReference>
<evidence type="ECO:0000256" key="9">
    <source>
        <dbReference type="ARBA" id="ARBA00032230"/>
    </source>
</evidence>
<keyword evidence="8" id="KW-0326">Glycosidase</keyword>
<dbReference type="InterPro" id="IPR036156">
    <property type="entry name" value="Beta-gal/glucu_dom_sf"/>
</dbReference>
<dbReference type="InterPro" id="IPR023230">
    <property type="entry name" value="Glyco_hydro_2_CS"/>
</dbReference>
<dbReference type="Pfam" id="PF16353">
    <property type="entry name" value="LacZ_4"/>
    <property type="match status" value="1"/>
</dbReference>
<evidence type="ECO:0000313" key="13">
    <source>
        <dbReference type="Proteomes" id="UP000823603"/>
    </source>
</evidence>
<comment type="caution">
    <text evidence="12">The sequence shown here is derived from an EMBL/GenBank/DDBJ whole genome shotgun (WGS) entry which is preliminary data.</text>
</comment>
<dbReference type="Gene3D" id="3.20.20.80">
    <property type="entry name" value="Glycosidases"/>
    <property type="match status" value="1"/>
</dbReference>
<evidence type="ECO:0000256" key="3">
    <source>
        <dbReference type="ARBA" id="ARBA00007401"/>
    </source>
</evidence>
<keyword evidence="6" id="KW-0378">Hydrolase</keyword>
<dbReference type="GO" id="GO:0004565">
    <property type="term" value="F:beta-galactosidase activity"/>
    <property type="evidence" value="ECO:0007669"/>
    <property type="project" value="UniProtKB-EC"/>
</dbReference>
<dbReference type="InterPro" id="IPR050347">
    <property type="entry name" value="Bact_Beta-galactosidase"/>
</dbReference>
<feature type="domain" description="Beta galactosidase small chain/" evidence="11">
    <location>
        <begin position="775"/>
        <end position="1073"/>
    </location>
</feature>
<dbReference type="SUPFAM" id="SSF51445">
    <property type="entry name" value="(Trans)glycosidases"/>
    <property type="match status" value="1"/>
</dbReference>
<evidence type="ECO:0000259" key="11">
    <source>
        <dbReference type="SMART" id="SM01038"/>
    </source>
</evidence>